<evidence type="ECO:0008006" key="5">
    <source>
        <dbReference type="Google" id="ProtNLM"/>
    </source>
</evidence>
<evidence type="ECO:0000259" key="1">
    <source>
        <dbReference type="Pfam" id="PF03374"/>
    </source>
</evidence>
<dbReference type="InterPro" id="IPR013557">
    <property type="entry name" value="AntA/B_antirep"/>
</dbReference>
<dbReference type="PANTHER" id="PTHR36180:SF1">
    <property type="entry name" value="ANTA_ANTB ANTIREPRESSOR DOMAIN-CONTAINING PROTEIN"/>
    <property type="match status" value="1"/>
</dbReference>
<reference evidence="3 4" key="1">
    <citation type="submission" date="2017-07" db="EMBL/GenBank/DDBJ databases">
        <title>Isolation and whole genome analysis of endospore-forming bacteria from heroin.</title>
        <authorList>
            <person name="Kalinowski J."/>
            <person name="Ahrens B."/>
            <person name="Al-Dilaimi A."/>
            <person name="Winkler A."/>
            <person name="Wibberg D."/>
            <person name="Schleenbecker U."/>
            <person name="Ruckert C."/>
            <person name="Wolfel R."/>
            <person name="Grass G."/>
        </authorList>
    </citation>
    <scope>NUCLEOTIDE SEQUENCE [LARGE SCALE GENOMIC DNA]</scope>
    <source>
        <strain evidence="3 4">7537-G1</strain>
    </source>
</reference>
<name>A0A268ELE2_9BACL</name>
<dbReference type="Pfam" id="PF08346">
    <property type="entry name" value="AntA"/>
    <property type="match status" value="1"/>
</dbReference>
<evidence type="ECO:0000313" key="3">
    <source>
        <dbReference type="EMBL" id="PAD73936.1"/>
    </source>
</evidence>
<dbReference type="EMBL" id="NPBY01000061">
    <property type="protein sequence ID" value="PAD73936.1"/>
    <property type="molecule type" value="Genomic_DNA"/>
</dbReference>
<gene>
    <name evidence="3" type="ORF">CHH67_19060</name>
</gene>
<dbReference type="OrthoDB" id="9812611at2"/>
<dbReference type="Pfam" id="PF03374">
    <property type="entry name" value="ANT"/>
    <property type="match status" value="1"/>
</dbReference>
<dbReference type="InterPro" id="IPR005039">
    <property type="entry name" value="Ant_C"/>
</dbReference>
<dbReference type="GO" id="GO:0003677">
    <property type="term" value="F:DNA binding"/>
    <property type="evidence" value="ECO:0007669"/>
    <property type="project" value="InterPro"/>
</dbReference>
<dbReference type="PANTHER" id="PTHR36180">
    <property type="entry name" value="DNA-BINDING PROTEIN-RELATED-RELATED"/>
    <property type="match status" value="1"/>
</dbReference>
<evidence type="ECO:0000313" key="4">
    <source>
        <dbReference type="Proteomes" id="UP000215596"/>
    </source>
</evidence>
<dbReference type="Proteomes" id="UP000215596">
    <property type="component" value="Unassembled WGS sequence"/>
</dbReference>
<protein>
    <recommendedName>
        <fullName evidence="5">Phage antirepressor Ant</fullName>
    </recommendedName>
</protein>
<feature type="domain" description="AntA/AntB antirepressor" evidence="2">
    <location>
        <begin position="25"/>
        <end position="91"/>
    </location>
</feature>
<proteinExistence type="predicted"/>
<evidence type="ECO:0000259" key="2">
    <source>
        <dbReference type="Pfam" id="PF08346"/>
    </source>
</evidence>
<accession>A0A268ELE2</accession>
<feature type="domain" description="Antirepressor protein C-terminal" evidence="1">
    <location>
        <begin position="147"/>
        <end position="251"/>
    </location>
</feature>
<dbReference type="RefSeq" id="WP_095266871.1">
    <property type="nucleotide sequence ID" value="NZ_NPBY01000061.1"/>
</dbReference>
<comment type="caution">
    <text evidence="3">The sequence shown here is derived from an EMBL/GenBank/DDBJ whole genome shotgun (WGS) entry which is preliminary data.</text>
</comment>
<organism evidence="3 4">
    <name type="scientific">Paenibacillus campinasensis</name>
    <dbReference type="NCBI Taxonomy" id="66347"/>
    <lineage>
        <taxon>Bacteria</taxon>
        <taxon>Bacillati</taxon>
        <taxon>Bacillota</taxon>
        <taxon>Bacilli</taxon>
        <taxon>Bacillales</taxon>
        <taxon>Paenibacillaceae</taxon>
        <taxon>Paenibacillus</taxon>
    </lineage>
</organism>
<sequence length="263" mass="30944">MNNRMKVLTNELLPVYETDIGERIVDGRELHAFLEVGRDFTNWIKDRIEKYGFVAREDFSPILAKTPNGRPRTDYILKLDMAKELCMVENNIKGREARRYFIEVEKKFKASAYVPSYLIDDPIARAQKWIEEQKAKQEIETKALMLEQRVAEYEPKISYLDQILKSKGTVTITQIAKDYGMSGNALNKILHEERVQYKQNKQWLLYREYHDKGYTKSETIDITRSNGDPDVTMNTRWTQKGRLFIHELLKKRGVIPLMDRKSS</sequence>
<dbReference type="AlphaFoldDB" id="A0A268ELE2"/>